<dbReference type="GO" id="GO:0003779">
    <property type="term" value="F:actin binding"/>
    <property type="evidence" value="ECO:0007669"/>
    <property type="project" value="UniProtKB-UniRule"/>
</dbReference>
<evidence type="ECO:0000313" key="3">
    <source>
        <dbReference type="EMBL" id="KAK1382180.1"/>
    </source>
</evidence>
<dbReference type="GO" id="GO:2000601">
    <property type="term" value="P:positive regulation of Arp2/3 complex-mediated actin nucleation"/>
    <property type="evidence" value="ECO:0007669"/>
    <property type="project" value="TreeGrafter"/>
</dbReference>
<dbReference type="AlphaFoldDB" id="A0AAD8IE04"/>
<evidence type="ECO:0000256" key="1">
    <source>
        <dbReference type="ARBA" id="ARBA00006993"/>
    </source>
</evidence>
<comment type="similarity">
    <text evidence="1 2">Belongs to the SCAR/WAVE family.</text>
</comment>
<dbReference type="EMBL" id="JAUIZM010000005">
    <property type="protein sequence ID" value="KAK1382180.1"/>
    <property type="molecule type" value="Genomic_DNA"/>
</dbReference>
<comment type="function">
    <text evidence="2">Involved in regulation of actin and microtubule organization. Part of a WAVE complex that activates the Arp2/3 complex.</text>
</comment>
<sequence length="328" mass="36492">MKIFFQPIQGFEVSKLKLDFAGSESYGSSRGVFPSFQLVPEESLPMQDIDLDSDDTFCDSSPYRSDDCLSHYSVSDSEECELIEYPRWNDSDIYDALRRNSVESVSCNPDVGRIAPGVITNISGLPNLFYEIVMEHSGTDLPSFDTLHDSIRGALHNSSEAKYELDLKKFKDPTLSPPLPPTEWCGMNQNPDMATENQVPSVQALKHAFDQKLINSGISQQQKLAPVKEDNTGTIECTKNRKHPDGQKLNLEKDANLFTNNKVADENEDFLQQIKAKSLALRRTVIERPNLGPGVITNVSVTAILEKANAIRQAVESDEGGDNDSWSD</sequence>
<keyword evidence="2" id="KW-0009">Actin-binding</keyword>
<name>A0AAD8IE04_9APIA</name>
<reference evidence="3" key="1">
    <citation type="submission" date="2023-02" db="EMBL/GenBank/DDBJ databases">
        <title>Genome of toxic invasive species Heracleum sosnowskyi carries increased number of genes despite the absence of recent whole-genome duplications.</title>
        <authorList>
            <person name="Schelkunov M."/>
            <person name="Shtratnikova V."/>
            <person name="Makarenko M."/>
            <person name="Klepikova A."/>
            <person name="Omelchenko D."/>
            <person name="Novikova G."/>
            <person name="Obukhova E."/>
            <person name="Bogdanov V."/>
            <person name="Penin A."/>
            <person name="Logacheva M."/>
        </authorList>
    </citation>
    <scope>NUCLEOTIDE SEQUENCE</scope>
    <source>
        <strain evidence="3">Hsosn_3</strain>
        <tissue evidence="3">Leaf</tissue>
    </source>
</reference>
<gene>
    <name evidence="3" type="ORF">POM88_019915</name>
</gene>
<protein>
    <recommendedName>
        <fullName evidence="2">Protein SCAR</fullName>
    </recommendedName>
    <alternativeName>
        <fullName evidence="2">Protein WAVE</fullName>
    </alternativeName>
</protein>
<keyword evidence="4" id="KW-1185">Reference proteome</keyword>
<dbReference type="InterPro" id="IPR028288">
    <property type="entry name" value="SCAR/WAVE_fam"/>
</dbReference>
<dbReference type="PANTHER" id="PTHR12902:SF33">
    <property type="entry name" value="PROTEIN SCAR3"/>
    <property type="match status" value="1"/>
</dbReference>
<accession>A0AAD8IE04</accession>
<evidence type="ECO:0000256" key="2">
    <source>
        <dbReference type="RuleBase" id="RU367034"/>
    </source>
</evidence>
<dbReference type="GO" id="GO:0071933">
    <property type="term" value="F:Arp2/3 complex binding"/>
    <property type="evidence" value="ECO:0007669"/>
    <property type="project" value="TreeGrafter"/>
</dbReference>
<dbReference type="GO" id="GO:0005856">
    <property type="term" value="C:cytoskeleton"/>
    <property type="evidence" value="ECO:0007669"/>
    <property type="project" value="UniProtKB-SubCell"/>
</dbReference>
<organism evidence="3 4">
    <name type="scientific">Heracleum sosnowskyi</name>
    <dbReference type="NCBI Taxonomy" id="360622"/>
    <lineage>
        <taxon>Eukaryota</taxon>
        <taxon>Viridiplantae</taxon>
        <taxon>Streptophyta</taxon>
        <taxon>Embryophyta</taxon>
        <taxon>Tracheophyta</taxon>
        <taxon>Spermatophyta</taxon>
        <taxon>Magnoliopsida</taxon>
        <taxon>eudicotyledons</taxon>
        <taxon>Gunneridae</taxon>
        <taxon>Pentapetalae</taxon>
        <taxon>asterids</taxon>
        <taxon>campanulids</taxon>
        <taxon>Apiales</taxon>
        <taxon>Apiaceae</taxon>
        <taxon>Apioideae</taxon>
        <taxon>apioid superclade</taxon>
        <taxon>Tordylieae</taxon>
        <taxon>Tordyliinae</taxon>
        <taxon>Heracleum</taxon>
    </lineage>
</organism>
<dbReference type="GO" id="GO:0030036">
    <property type="term" value="P:actin cytoskeleton organization"/>
    <property type="evidence" value="ECO:0007669"/>
    <property type="project" value="UniProtKB-UniRule"/>
</dbReference>
<evidence type="ECO:0000313" key="4">
    <source>
        <dbReference type="Proteomes" id="UP001237642"/>
    </source>
</evidence>
<comment type="caution">
    <text evidence="3">The sequence shown here is derived from an EMBL/GenBank/DDBJ whole genome shotgun (WGS) entry which is preliminary data.</text>
</comment>
<keyword evidence="2" id="KW-0206">Cytoskeleton</keyword>
<keyword evidence="2" id="KW-0963">Cytoplasm</keyword>
<dbReference type="PANTHER" id="PTHR12902">
    <property type="entry name" value="WASP-1"/>
    <property type="match status" value="1"/>
</dbReference>
<dbReference type="GO" id="GO:0034237">
    <property type="term" value="F:protein kinase A regulatory subunit binding"/>
    <property type="evidence" value="ECO:0007669"/>
    <property type="project" value="TreeGrafter"/>
</dbReference>
<comment type="subcellular location">
    <subcellularLocation>
        <location evidence="2">Cytoplasm</location>
        <location evidence="2">Cytoskeleton</location>
    </subcellularLocation>
</comment>
<reference evidence="3" key="2">
    <citation type="submission" date="2023-05" db="EMBL/GenBank/DDBJ databases">
        <authorList>
            <person name="Schelkunov M.I."/>
        </authorList>
    </citation>
    <scope>NUCLEOTIDE SEQUENCE</scope>
    <source>
        <strain evidence="3">Hsosn_3</strain>
        <tissue evidence="3">Leaf</tissue>
    </source>
</reference>
<dbReference type="Proteomes" id="UP001237642">
    <property type="component" value="Unassembled WGS sequence"/>
</dbReference>
<proteinExistence type="inferred from homology"/>